<gene>
    <name evidence="10" type="ORF">LWC34_18155</name>
</gene>
<keyword evidence="5 8" id="KW-0812">Transmembrane</keyword>
<evidence type="ECO:0000313" key="10">
    <source>
        <dbReference type="EMBL" id="MCE7004733.1"/>
    </source>
</evidence>
<dbReference type="Gene3D" id="1.20.1720.10">
    <property type="entry name" value="Multidrug resistance protein D"/>
    <property type="match status" value="1"/>
</dbReference>
<protein>
    <submittedName>
        <fullName evidence="10">Multidrug efflux MFS transporter</fullName>
    </submittedName>
</protein>
<dbReference type="PANTHER" id="PTHR42718">
    <property type="entry name" value="MAJOR FACILITATOR SUPERFAMILY MULTIDRUG TRANSPORTER MFSC"/>
    <property type="match status" value="1"/>
</dbReference>
<feature type="transmembrane region" description="Helical" evidence="8">
    <location>
        <begin position="233"/>
        <end position="253"/>
    </location>
</feature>
<dbReference type="RefSeq" id="WP_233726217.1">
    <property type="nucleotide sequence ID" value="NZ_JAJVCN010000001.1"/>
</dbReference>
<dbReference type="PROSITE" id="PS50850">
    <property type="entry name" value="MFS"/>
    <property type="match status" value="1"/>
</dbReference>
<dbReference type="Pfam" id="PF07690">
    <property type="entry name" value="MFS_1"/>
    <property type="match status" value="1"/>
</dbReference>
<feature type="transmembrane region" description="Helical" evidence="8">
    <location>
        <begin position="406"/>
        <end position="427"/>
    </location>
</feature>
<keyword evidence="7 8" id="KW-0472">Membrane</keyword>
<evidence type="ECO:0000256" key="7">
    <source>
        <dbReference type="ARBA" id="ARBA00023136"/>
    </source>
</evidence>
<name>A0ABS8ZA43_9PSEU</name>
<dbReference type="SUPFAM" id="SSF103473">
    <property type="entry name" value="MFS general substrate transporter"/>
    <property type="match status" value="1"/>
</dbReference>
<keyword evidence="6 8" id="KW-1133">Transmembrane helix</keyword>
<evidence type="ECO:0000256" key="2">
    <source>
        <dbReference type="ARBA" id="ARBA00008537"/>
    </source>
</evidence>
<comment type="caution">
    <text evidence="10">The sequence shown here is derived from an EMBL/GenBank/DDBJ whole genome shotgun (WGS) entry which is preliminary data.</text>
</comment>
<evidence type="ECO:0000256" key="5">
    <source>
        <dbReference type="ARBA" id="ARBA00022692"/>
    </source>
</evidence>
<dbReference type="Proteomes" id="UP001521150">
    <property type="component" value="Unassembled WGS sequence"/>
</dbReference>
<dbReference type="PANTHER" id="PTHR42718:SF9">
    <property type="entry name" value="MAJOR FACILITATOR SUPERFAMILY MULTIDRUG TRANSPORTER MFSC"/>
    <property type="match status" value="1"/>
</dbReference>
<feature type="transmembrane region" description="Helical" evidence="8">
    <location>
        <begin position="274"/>
        <end position="300"/>
    </location>
</feature>
<feature type="transmembrane region" description="Helical" evidence="8">
    <location>
        <begin position="54"/>
        <end position="78"/>
    </location>
</feature>
<feature type="transmembrane region" description="Helical" evidence="8">
    <location>
        <begin position="312"/>
        <end position="333"/>
    </location>
</feature>
<dbReference type="InterPro" id="IPR004638">
    <property type="entry name" value="EmrB-like"/>
</dbReference>
<accession>A0ABS8ZA43</accession>
<dbReference type="NCBIfam" id="TIGR00711">
    <property type="entry name" value="efflux_EmrB"/>
    <property type="match status" value="1"/>
</dbReference>
<comment type="subcellular location">
    <subcellularLocation>
        <location evidence="1">Cell membrane</location>
        <topology evidence="1">Multi-pass membrane protein</topology>
    </subcellularLocation>
</comment>
<evidence type="ECO:0000259" key="9">
    <source>
        <dbReference type="PROSITE" id="PS50850"/>
    </source>
</evidence>
<dbReference type="InterPro" id="IPR011701">
    <property type="entry name" value="MFS"/>
</dbReference>
<evidence type="ECO:0000256" key="8">
    <source>
        <dbReference type="SAM" id="Phobius"/>
    </source>
</evidence>
<evidence type="ECO:0000256" key="4">
    <source>
        <dbReference type="ARBA" id="ARBA00022475"/>
    </source>
</evidence>
<keyword evidence="3" id="KW-0813">Transport</keyword>
<proteinExistence type="inferred from homology"/>
<evidence type="ECO:0000256" key="6">
    <source>
        <dbReference type="ARBA" id="ARBA00022989"/>
    </source>
</evidence>
<sequence>MPSAPRERPADSVGRTPTVVRLLVLATFVVILNETIMINAIPRLMESLQVTEQSAQWVSTVFMLTMAAVIPMTGWFLVRVTTRQAYTIAMGVFISGTLLSAVAPSFGVLLIGRVVQAAGTAVMMPLLTTTLMNVVPEEARGRVMGNVILAISVAPALGPAVSGLILQLGSWRLLFVVVLPIAALVTVFGLRKLENIGEPEISSIDWLSIIVATVGFGGLVYGLSLFGEGAGHVGLGIGIVAGGIVTIGIFVLRQLKLQRSGGPLLDLRVLRYRTYGLSLALLSIGFLAMLGAMILLPLYLQNLRGLSPLQTGLLVMPGGLAMGLLGPTVGKVFDKFGSRVLVIPGAIGTVLGLAGLTQVSETMPYWLILALHTLLMVSLAATFTPAFTLGLGALPRNLYSHGSSMLGTLQQVAAAFGTALVVTVLSARSASLVADGVAMPAAQLSGMRLAFIVAAALSLLTVVVALMMPNRADASHDDDDEKEAVGFAH</sequence>
<feature type="transmembrane region" description="Helical" evidence="8">
    <location>
        <begin position="20"/>
        <end position="42"/>
    </location>
</feature>
<dbReference type="InterPro" id="IPR036259">
    <property type="entry name" value="MFS_trans_sf"/>
</dbReference>
<keyword evidence="11" id="KW-1185">Reference proteome</keyword>
<feature type="domain" description="Major facilitator superfamily (MFS) profile" evidence="9">
    <location>
        <begin position="19"/>
        <end position="473"/>
    </location>
</feature>
<dbReference type="InterPro" id="IPR020846">
    <property type="entry name" value="MFS_dom"/>
</dbReference>
<keyword evidence="4" id="KW-1003">Cell membrane</keyword>
<dbReference type="CDD" id="cd17503">
    <property type="entry name" value="MFS_LmrB_MDR_like"/>
    <property type="match status" value="1"/>
</dbReference>
<feature type="transmembrane region" description="Helical" evidence="8">
    <location>
        <begin position="117"/>
        <end position="135"/>
    </location>
</feature>
<feature type="transmembrane region" description="Helical" evidence="8">
    <location>
        <begin position="85"/>
        <end position="111"/>
    </location>
</feature>
<feature type="transmembrane region" description="Helical" evidence="8">
    <location>
        <begin position="447"/>
        <end position="468"/>
    </location>
</feature>
<evidence type="ECO:0000313" key="11">
    <source>
        <dbReference type="Proteomes" id="UP001521150"/>
    </source>
</evidence>
<feature type="transmembrane region" description="Helical" evidence="8">
    <location>
        <begin position="147"/>
        <end position="165"/>
    </location>
</feature>
<evidence type="ECO:0000256" key="3">
    <source>
        <dbReference type="ARBA" id="ARBA00022448"/>
    </source>
</evidence>
<feature type="transmembrane region" description="Helical" evidence="8">
    <location>
        <begin position="365"/>
        <end position="394"/>
    </location>
</feature>
<reference evidence="10 11" key="1">
    <citation type="submission" date="2021-12" db="EMBL/GenBank/DDBJ databases">
        <title>Genome sequence of Kibdelosporangium philippinense ATCC 49844.</title>
        <authorList>
            <person name="Fedorov E.A."/>
            <person name="Omeragic M."/>
            <person name="Shalygina K.F."/>
            <person name="Maclea K.S."/>
        </authorList>
    </citation>
    <scope>NUCLEOTIDE SEQUENCE [LARGE SCALE GENOMIC DNA]</scope>
    <source>
        <strain evidence="10 11">ATCC 49844</strain>
    </source>
</reference>
<feature type="transmembrane region" description="Helical" evidence="8">
    <location>
        <begin position="171"/>
        <end position="191"/>
    </location>
</feature>
<evidence type="ECO:0000256" key="1">
    <source>
        <dbReference type="ARBA" id="ARBA00004651"/>
    </source>
</evidence>
<comment type="similarity">
    <text evidence="2">Belongs to the major facilitator superfamily. EmrB family.</text>
</comment>
<organism evidence="10 11">
    <name type="scientific">Kibdelosporangium philippinense</name>
    <dbReference type="NCBI Taxonomy" id="211113"/>
    <lineage>
        <taxon>Bacteria</taxon>
        <taxon>Bacillati</taxon>
        <taxon>Actinomycetota</taxon>
        <taxon>Actinomycetes</taxon>
        <taxon>Pseudonocardiales</taxon>
        <taxon>Pseudonocardiaceae</taxon>
        <taxon>Kibdelosporangium</taxon>
    </lineage>
</organism>
<feature type="transmembrane region" description="Helical" evidence="8">
    <location>
        <begin position="340"/>
        <end position="359"/>
    </location>
</feature>
<dbReference type="EMBL" id="JAJVCN010000001">
    <property type="protein sequence ID" value="MCE7004733.1"/>
    <property type="molecule type" value="Genomic_DNA"/>
</dbReference>
<feature type="transmembrane region" description="Helical" evidence="8">
    <location>
        <begin position="203"/>
        <end position="227"/>
    </location>
</feature>
<dbReference type="Gene3D" id="1.20.1250.20">
    <property type="entry name" value="MFS general substrate transporter like domains"/>
    <property type="match status" value="1"/>
</dbReference>